<proteinExistence type="predicted"/>
<evidence type="ECO:0000313" key="3">
    <source>
        <dbReference type="Proteomes" id="UP001187192"/>
    </source>
</evidence>
<name>A0AA87ZH63_FICCA</name>
<accession>A0AA87ZH63</accession>
<evidence type="ECO:0000313" key="2">
    <source>
        <dbReference type="EMBL" id="GMN36183.1"/>
    </source>
</evidence>
<feature type="region of interest" description="Disordered" evidence="1">
    <location>
        <begin position="1"/>
        <end position="49"/>
    </location>
</feature>
<dbReference type="AlphaFoldDB" id="A0AA87ZH63"/>
<comment type="caution">
    <text evidence="2">The sequence shown here is derived from an EMBL/GenBank/DDBJ whole genome shotgun (WGS) entry which is preliminary data.</text>
</comment>
<keyword evidence="3" id="KW-1185">Reference proteome</keyword>
<evidence type="ECO:0000256" key="1">
    <source>
        <dbReference type="SAM" id="MobiDB-lite"/>
    </source>
</evidence>
<dbReference type="Proteomes" id="UP001187192">
    <property type="component" value="Unassembled WGS sequence"/>
</dbReference>
<dbReference type="EMBL" id="BTGU01000006">
    <property type="protein sequence ID" value="GMN36183.1"/>
    <property type="molecule type" value="Genomic_DNA"/>
</dbReference>
<protein>
    <submittedName>
        <fullName evidence="2">Uncharacterized protein</fullName>
    </submittedName>
</protein>
<feature type="compositionally biased region" description="Basic and acidic residues" evidence="1">
    <location>
        <begin position="11"/>
        <end position="20"/>
    </location>
</feature>
<gene>
    <name evidence="2" type="ORF">TIFTF001_005807</name>
</gene>
<reference evidence="2" key="1">
    <citation type="submission" date="2023-07" db="EMBL/GenBank/DDBJ databases">
        <title>draft genome sequence of fig (Ficus carica).</title>
        <authorList>
            <person name="Takahashi T."/>
            <person name="Nishimura K."/>
        </authorList>
    </citation>
    <scope>NUCLEOTIDE SEQUENCE</scope>
</reference>
<organism evidence="2 3">
    <name type="scientific">Ficus carica</name>
    <name type="common">Common fig</name>
    <dbReference type="NCBI Taxonomy" id="3494"/>
    <lineage>
        <taxon>Eukaryota</taxon>
        <taxon>Viridiplantae</taxon>
        <taxon>Streptophyta</taxon>
        <taxon>Embryophyta</taxon>
        <taxon>Tracheophyta</taxon>
        <taxon>Spermatophyta</taxon>
        <taxon>Magnoliopsida</taxon>
        <taxon>eudicotyledons</taxon>
        <taxon>Gunneridae</taxon>
        <taxon>Pentapetalae</taxon>
        <taxon>rosids</taxon>
        <taxon>fabids</taxon>
        <taxon>Rosales</taxon>
        <taxon>Moraceae</taxon>
        <taxon>Ficeae</taxon>
        <taxon>Ficus</taxon>
    </lineage>
</organism>
<sequence>MMKMVVQGDGGHSDRSEQGHRFCAGEADGGDGANPNTHCQRLGERIKGS</sequence>